<keyword evidence="2" id="KW-1185">Reference proteome</keyword>
<comment type="caution">
    <text evidence="1">The sequence shown here is derived from an EMBL/GenBank/DDBJ whole genome shotgun (WGS) entry which is preliminary data.</text>
</comment>
<dbReference type="EMBL" id="JAYMYS010000002">
    <property type="protein sequence ID" value="KAK7404838.1"/>
    <property type="molecule type" value="Genomic_DNA"/>
</dbReference>
<proteinExistence type="predicted"/>
<reference evidence="1 2" key="1">
    <citation type="submission" date="2024-01" db="EMBL/GenBank/DDBJ databases">
        <title>The genomes of 5 underutilized Papilionoideae crops provide insights into root nodulation and disease resistanc.</title>
        <authorList>
            <person name="Jiang F."/>
        </authorList>
    </citation>
    <scope>NUCLEOTIDE SEQUENCE [LARGE SCALE GENOMIC DNA]</scope>
    <source>
        <strain evidence="1">DUOXIRENSHENG_FW03</strain>
        <tissue evidence="1">Leaves</tissue>
    </source>
</reference>
<gene>
    <name evidence="1" type="ORF">VNO78_05829</name>
</gene>
<organism evidence="1 2">
    <name type="scientific">Psophocarpus tetragonolobus</name>
    <name type="common">Winged bean</name>
    <name type="synonym">Dolichos tetragonolobus</name>
    <dbReference type="NCBI Taxonomy" id="3891"/>
    <lineage>
        <taxon>Eukaryota</taxon>
        <taxon>Viridiplantae</taxon>
        <taxon>Streptophyta</taxon>
        <taxon>Embryophyta</taxon>
        <taxon>Tracheophyta</taxon>
        <taxon>Spermatophyta</taxon>
        <taxon>Magnoliopsida</taxon>
        <taxon>eudicotyledons</taxon>
        <taxon>Gunneridae</taxon>
        <taxon>Pentapetalae</taxon>
        <taxon>rosids</taxon>
        <taxon>fabids</taxon>
        <taxon>Fabales</taxon>
        <taxon>Fabaceae</taxon>
        <taxon>Papilionoideae</taxon>
        <taxon>50 kb inversion clade</taxon>
        <taxon>NPAAA clade</taxon>
        <taxon>indigoferoid/millettioid clade</taxon>
        <taxon>Phaseoleae</taxon>
        <taxon>Psophocarpus</taxon>
    </lineage>
</organism>
<dbReference type="Proteomes" id="UP001386955">
    <property type="component" value="Unassembled WGS sequence"/>
</dbReference>
<evidence type="ECO:0000313" key="1">
    <source>
        <dbReference type="EMBL" id="KAK7404838.1"/>
    </source>
</evidence>
<evidence type="ECO:0000313" key="2">
    <source>
        <dbReference type="Proteomes" id="UP001386955"/>
    </source>
</evidence>
<dbReference type="AlphaFoldDB" id="A0AAN9T0L4"/>
<accession>A0AAN9T0L4</accession>
<protein>
    <submittedName>
        <fullName evidence="1">Uncharacterized protein</fullName>
    </submittedName>
</protein>
<name>A0AAN9T0L4_PSOTE</name>
<sequence>MLAQGLSTEVPIRTIHGNKFVPPQEEFLQMFTRNLSRNYTWLKRCSFLLDLAPKKIMDSHTRIGFDPIGLTTSDENLSNQSNFAHAKKNCLDVEITESFIDSGPHSRPFNPDI</sequence>